<dbReference type="PANTHER" id="PTHR11558">
    <property type="entry name" value="SPERMIDINE/SPERMINE SYNTHASE"/>
    <property type="match status" value="1"/>
</dbReference>
<dbReference type="PANTHER" id="PTHR11558:SF11">
    <property type="entry name" value="SPERMIDINE SYNTHASE"/>
    <property type="match status" value="1"/>
</dbReference>
<protein>
    <recommendedName>
        <fullName evidence="3">PABS domain-containing protein</fullName>
    </recommendedName>
</protein>
<dbReference type="EMBL" id="JARK01001364">
    <property type="protein sequence ID" value="EYC18125.1"/>
    <property type="molecule type" value="Genomic_DNA"/>
</dbReference>
<dbReference type="Gene3D" id="3.40.50.150">
    <property type="entry name" value="Vaccinia Virus protein VP39"/>
    <property type="match status" value="1"/>
</dbReference>
<dbReference type="GO" id="GO:0005829">
    <property type="term" value="C:cytosol"/>
    <property type="evidence" value="ECO:0007669"/>
    <property type="project" value="TreeGrafter"/>
</dbReference>
<evidence type="ECO:0000313" key="1">
    <source>
        <dbReference type="EMBL" id="EYC18125.1"/>
    </source>
</evidence>
<dbReference type="SUPFAM" id="SSF53335">
    <property type="entry name" value="S-adenosyl-L-methionine-dependent methyltransferases"/>
    <property type="match status" value="1"/>
</dbReference>
<gene>
    <name evidence="1" type="primary">Acey_s0028.g1688</name>
    <name evidence="1" type="synonym">Acey-Y34B4A.7</name>
    <name evidence="1" type="ORF">Y032_0028g1688</name>
</gene>
<dbReference type="InterPro" id="IPR001045">
    <property type="entry name" value="Spermi_synthase"/>
</dbReference>
<dbReference type="InterPro" id="IPR029063">
    <property type="entry name" value="SAM-dependent_MTases_sf"/>
</dbReference>
<sequence>MAFPYRFQVELTLPHCIIVALRVAGGEVFHIQSKVLQQMVVREHFFRITLEIEGTAECAETKHTQLSIGDSQEIVERHLLIDGFTDDSDTVVRLVPPRGESFDHSDTRIWSIDHSDIRSQYVAGMLVAPFLVSSLTLDSPDNGKTVLEIGLGGGSFDMNLHKWKPNVNISVVELDSTVADIAKKWFGVEEVKNRHTIVQDGLVYLQEALKQGVKFDVIVLDACDEAIRAPCPAKVFRTVKVIENFKKALTSSGCLIVNILSNDYSSAESSSQEVSE</sequence>
<keyword evidence="2" id="KW-1185">Reference proteome</keyword>
<dbReference type="Pfam" id="PF01564">
    <property type="entry name" value="Spermine_synth"/>
    <property type="match status" value="1"/>
</dbReference>
<proteinExistence type="predicted"/>
<dbReference type="GO" id="GO:0008295">
    <property type="term" value="P:spermidine biosynthetic process"/>
    <property type="evidence" value="ECO:0007669"/>
    <property type="project" value="TreeGrafter"/>
</dbReference>
<dbReference type="Proteomes" id="UP000024635">
    <property type="component" value="Unassembled WGS sequence"/>
</dbReference>
<evidence type="ECO:0008006" key="3">
    <source>
        <dbReference type="Google" id="ProtNLM"/>
    </source>
</evidence>
<reference evidence="2" key="1">
    <citation type="journal article" date="2015" name="Nat. Genet.">
        <title>The genome and transcriptome of the zoonotic hookworm Ancylostoma ceylanicum identify infection-specific gene families.</title>
        <authorList>
            <person name="Schwarz E.M."/>
            <person name="Hu Y."/>
            <person name="Antoshechkin I."/>
            <person name="Miller M.M."/>
            <person name="Sternberg P.W."/>
            <person name="Aroian R.V."/>
        </authorList>
    </citation>
    <scope>NUCLEOTIDE SEQUENCE</scope>
    <source>
        <strain evidence="2">HY135</strain>
    </source>
</reference>
<name>A0A016USH5_9BILA</name>
<dbReference type="GO" id="GO:0004766">
    <property type="term" value="F:spermidine synthase activity"/>
    <property type="evidence" value="ECO:0007669"/>
    <property type="project" value="TreeGrafter"/>
</dbReference>
<dbReference type="OrthoDB" id="411785at2759"/>
<accession>A0A016USH5</accession>
<dbReference type="AlphaFoldDB" id="A0A016USH5"/>
<comment type="caution">
    <text evidence="1">The sequence shown here is derived from an EMBL/GenBank/DDBJ whole genome shotgun (WGS) entry which is preliminary data.</text>
</comment>
<organism evidence="1 2">
    <name type="scientific">Ancylostoma ceylanicum</name>
    <dbReference type="NCBI Taxonomy" id="53326"/>
    <lineage>
        <taxon>Eukaryota</taxon>
        <taxon>Metazoa</taxon>
        <taxon>Ecdysozoa</taxon>
        <taxon>Nematoda</taxon>
        <taxon>Chromadorea</taxon>
        <taxon>Rhabditida</taxon>
        <taxon>Rhabditina</taxon>
        <taxon>Rhabditomorpha</taxon>
        <taxon>Strongyloidea</taxon>
        <taxon>Ancylostomatidae</taxon>
        <taxon>Ancylostomatinae</taxon>
        <taxon>Ancylostoma</taxon>
    </lineage>
</organism>
<evidence type="ECO:0000313" key="2">
    <source>
        <dbReference type="Proteomes" id="UP000024635"/>
    </source>
</evidence>